<reference evidence="1" key="1">
    <citation type="submission" date="2018-06" db="EMBL/GenBank/DDBJ databases">
        <authorList>
            <person name="Zhirakovskaya E."/>
        </authorList>
    </citation>
    <scope>NUCLEOTIDE SEQUENCE</scope>
</reference>
<sequence>MRIYLLLLSLLLPSFCLSNIIDDEVREVTVTLKNRTATDLLPYLKPHLSKGGRISVVEEKLIIKSNKLNINELLVIIGDLDRIDYMQLIISITTNMQAIHNVNTRSIQVGLNTWTKINYGITYSKRVRETLENGKLVEKIKSVKIIESFQVFTTIDHQNKLLSLKIKSSAEELEDNNVDLTLNPTELNQIEDDAPYIKINGKLNKWIGLGQAINSLYANSNEDSITIKERQQITNKMAIKVQLLQ</sequence>
<gene>
    <name evidence="1" type="ORF">MNBD_GAMMA22-1850</name>
</gene>
<name>A0A3B1A7G8_9ZZZZ</name>
<organism evidence="1">
    <name type="scientific">hydrothermal vent metagenome</name>
    <dbReference type="NCBI Taxonomy" id="652676"/>
    <lineage>
        <taxon>unclassified sequences</taxon>
        <taxon>metagenomes</taxon>
        <taxon>ecological metagenomes</taxon>
    </lineage>
</organism>
<evidence type="ECO:0000313" key="1">
    <source>
        <dbReference type="EMBL" id="VAW95732.1"/>
    </source>
</evidence>
<evidence type="ECO:0008006" key="2">
    <source>
        <dbReference type="Google" id="ProtNLM"/>
    </source>
</evidence>
<protein>
    <recommendedName>
        <fullName evidence="2">NolW-like domain-containing protein</fullName>
    </recommendedName>
</protein>
<dbReference type="EMBL" id="UOFS01000024">
    <property type="protein sequence ID" value="VAW95732.1"/>
    <property type="molecule type" value="Genomic_DNA"/>
</dbReference>
<proteinExistence type="predicted"/>
<dbReference type="AlphaFoldDB" id="A0A3B1A7G8"/>
<accession>A0A3B1A7G8</accession>